<sequence>DPAALAVWQGAVEALADGLLTAVTLLDPRVVIVGGGLAEAGDTLLVPLRAALRRRLSFQREPALVPAALGDVAGCLGAGLLAWELRARTLPGSGTAGVADRASTTTATSAHTTDPATGRRTGSAATAAHDHDAGPPPGGSATTDPTPRRFDQS</sequence>
<accession>A0ABX1AJJ0</accession>
<dbReference type="RefSeq" id="WP_167932538.1">
    <property type="nucleotide sequence ID" value="NZ_JAAVJB010000032.1"/>
</dbReference>
<dbReference type="Gene3D" id="3.30.420.40">
    <property type="match status" value="2"/>
</dbReference>
<dbReference type="CDD" id="cd23763">
    <property type="entry name" value="ASKHA_ATPase_ROK"/>
    <property type="match status" value="1"/>
</dbReference>
<evidence type="ECO:0000313" key="4">
    <source>
        <dbReference type="Proteomes" id="UP000746503"/>
    </source>
</evidence>
<evidence type="ECO:0000256" key="2">
    <source>
        <dbReference type="SAM" id="MobiDB-lite"/>
    </source>
</evidence>
<protein>
    <submittedName>
        <fullName evidence="3">ROK family protein</fullName>
    </submittedName>
</protein>
<reference evidence="3 4" key="1">
    <citation type="submission" date="2020-03" db="EMBL/GenBank/DDBJ databases">
        <title>Draft genome of Streptomyces sp. ventii, isolated from the Axial Seamount in the Pacific Ocean, and resequencing of the two type strains Streptomyces lonarensis strain NCL 716 and Streptomyces bohaiensis strain 11A07.</title>
        <authorList>
            <person name="Loughran R.M."/>
            <person name="Pfannmuller K.M."/>
            <person name="Wasson B.J."/>
            <person name="Deadmond M.C."/>
            <person name="Paddock B.E."/>
            <person name="Koyack M.J."/>
            <person name="Gallegos D.A."/>
            <person name="Mitchell E.A."/>
            <person name="Ushijima B."/>
            <person name="Saw J.H."/>
            <person name="Mcphail K.L."/>
            <person name="Videau P."/>
        </authorList>
    </citation>
    <scope>NUCLEOTIDE SEQUENCE [LARGE SCALE GENOMIC DNA]</scope>
    <source>
        <strain evidence="4">5675061</strain>
    </source>
</reference>
<dbReference type="EMBL" id="JAAVJB010000032">
    <property type="protein sequence ID" value="NJP66019.1"/>
    <property type="molecule type" value="Genomic_DNA"/>
</dbReference>
<feature type="region of interest" description="Disordered" evidence="2">
    <location>
        <begin position="92"/>
        <end position="153"/>
    </location>
</feature>
<keyword evidence="4" id="KW-1185">Reference proteome</keyword>
<organism evidence="3 4">
    <name type="scientific">Streptomyces spiramenti</name>
    <dbReference type="NCBI Taxonomy" id="2720606"/>
    <lineage>
        <taxon>Bacteria</taxon>
        <taxon>Bacillati</taxon>
        <taxon>Actinomycetota</taxon>
        <taxon>Actinomycetes</taxon>
        <taxon>Kitasatosporales</taxon>
        <taxon>Streptomycetaceae</taxon>
        <taxon>Streptomyces</taxon>
    </lineage>
</organism>
<evidence type="ECO:0000313" key="3">
    <source>
        <dbReference type="EMBL" id="NJP66019.1"/>
    </source>
</evidence>
<dbReference type="InterPro" id="IPR043129">
    <property type="entry name" value="ATPase_NBD"/>
</dbReference>
<comment type="caution">
    <text evidence="3">The sequence shown here is derived from an EMBL/GenBank/DDBJ whole genome shotgun (WGS) entry which is preliminary data.</text>
</comment>
<feature type="non-terminal residue" evidence="3">
    <location>
        <position position="1"/>
    </location>
</feature>
<evidence type="ECO:0000256" key="1">
    <source>
        <dbReference type="ARBA" id="ARBA00006479"/>
    </source>
</evidence>
<dbReference type="SUPFAM" id="SSF53067">
    <property type="entry name" value="Actin-like ATPase domain"/>
    <property type="match status" value="1"/>
</dbReference>
<proteinExistence type="inferred from homology"/>
<gene>
    <name evidence="3" type="ORF">HCJ92_06865</name>
</gene>
<name>A0ABX1AJJ0_9ACTN</name>
<dbReference type="InterPro" id="IPR000600">
    <property type="entry name" value="ROK"/>
</dbReference>
<comment type="similarity">
    <text evidence="1">Belongs to the ROK (NagC/XylR) family.</text>
</comment>
<dbReference type="Proteomes" id="UP000746503">
    <property type="component" value="Unassembled WGS sequence"/>
</dbReference>
<dbReference type="Pfam" id="PF00480">
    <property type="entry name" value="ROK"/>
    <property type="match status" value="1"/>
</dbReference>
<feature type="compositionally biased region" description="Low complexity" evidence="2">
    <location>
        <begin position="99"/>
        <end position="127"/>
    </location>
</feature>